<organism evidence="4 5">
    <name type="scientific">Angustibacter luteus</name>
    <dbReference type="NCBI Taxonomy" id="658456"/>
    <lineage>
        <taxon>Bacteria</taxon>
        <taxon>Bacillati</taxon>
        <taxon>Actinomycetota</taxon>
        <taxon>Actinomycetes</taxon>
        <taxon>Kineosporiales</taxon>
        <taxon>Kineosporiaceae</taxon>
    </lineage>
</organism>
<gene>
    <name evidence="4" type="ORF">ACFQDO_08180</name>
</gene>
<dbReference type="GO" id="GO:0047936">
    <property type="term" value="F:glucose 1-dehydrogenase [NAD(P)+] activity"/>
    <property type="evidence" value="ECO:0007669"/>
    <property type="project" value="UniProtKB-EC"/>
</dbReference>
<dbReference type="PANTHER" id="PTHR43669:SF14">
    <property type="entry name" value="OXIDOREDUCTASE"/>
    <property type="match status" value="1"/>
</dbReference>
<dbReference type="PRINTS" id="PR00081">
    <property type="entry name" value="GDHRDH"/>
</dbReference>
<dbReference type="NCBIfam" id="NF005559">
    <property type="entry name" value="PRK07231.1"/>
    <property type="match status" value="1"/>
</dbReference>
<protein>
    <submittedName>
        <fullName evidence="4">Glucose 1-dehydrogenase</fullName>
        <ecNumber evidence="4">1.1.1.47</ecNumber>
    </submittedName>
</protein>
<dbReference type="EMBL" id="JBHSRD010000003">
    <property type="protein sequence ID" value="MFC6007106.1"/>
    <property type="molecule type" value="Genomic_DNA"/>
</dbReference>
<accession>A0ABW1JCR0</accession>
<evidence type="ECO:0000256" key="1">
    <source>
        <dbReference type="ARBA" id="ARBA00006484"/>
    </source>
</evidence>
<comment type="similarity">
    <text evidence="1">Belongs to the short-chain dehydrogenases/reductases (SDR) family.</text>
</comment>
<dbReference type="Proteomes" id="UP001596189">
    <property type="component" value="Unassembled WGS sequence"/>
</dbReference>
<dbReference type="SMART" id="SM00822">
    <property type="entry name" value="PKS_KR"/>
    <property type="match status" value="1"/>
</dbReference>
<dbReference type="RefSeq" id="WP_345715911.1">
    <property type="nucleotide sequence ID" value="NZ_BAABFP010000004.1"/>
</dbReference>
<keyword evidence="2 4" id="KW-0560">Oxidoreductase</keyword>
<dbReference type="PANTHER" id="PTHR43669">
    <property type="entry name" value="5-KETO-D-GLUCONATE 5-REDUCTASE"/>
    <property type="match status" value="1"/>
</dbReference>
<name>A0ABW1JCR0_9ACTN</name>
<dbReference type="InterPro" id="IPR020904">
    <property type="entry name" value="Sc_DH/Rdtase_CS"/>
</dbReference>
<proteinExistence type="inferred from homology"/>
<sequence>MPGAAGLFDLTGEVALVTGASRGIGAVLARGLATAGATVVITARDEAALQRQAEHLRDEVAAEVHTVAFDVTEPDDVARGAAQVRDLAGDPTILVNNAGVQHRQPILELEPADWHRLLDTNLTSAYLVARELAPAMLRAGRGKVLNVCSVQTHLARPGLSAYAASKAGLGMLTQVMCAEWASSGVQVNGLAPGYVDTELTAPLVADPEFDSWIRGRTPAGRWGAPQDLVGAAVFLCSGASDFVNGQVLVVDGGLTAVV</sequence>
<keyword evidence="5" id="KW-1185">Reference proteome</keyword>
<dbReference type="PROSITE" id="PS00061">
    <property type="entry name" value="ADH_SHORT"/>
    <property type="match status" value="1"/>
</dbReference>
<comment type="caution">
    <text evidence="4">The sequence shown here is derived from an EMBL/GenBank/DDBJ whole genome shotgun (WGS) entry which is preliminary data.</text>
</comment>
<evidence type="ECO:0000259" key="3">
    <source>
        <dbReference type="SMART" id="SM00822"/>
    </source>
</evidence>
<dbReference type="Pfam" id="PF13561">
    <property type="entry name" value="adh_short_C2"/>
    <property type="match status" value="1"/>
</dbReference>
<dbReference type="PRINTS" id="PR00080">
    <property type="entry name" value="SDRFAMILY"/>
</dbReference>
<dbReference type="EC" id="1.1.1.47" evidence="4"/>
<evidence type="ECO:0000256" key="2">
    <source>
        <dbReference type="ARBA" id="ARBA00023002"/>
    </source>
</evidence>
<dbReference type="Gene3D" id="3.40.50.720">
    <property type="entry name" value="NAD(P)-binding Rossmann-like Domain"/>
    <property type="match status" value="1"/>
</dbReference>
<dbReference type="InterPro" id="IPR036291">
    <property type="entry name" value="NAD(P)-bd_dom_sf"/>
</dbReference>
<evidence type="ECO:0000313" key="5">
    <source>
        <dbReference type="Proteomes" id="UP001596189"/>
    </source>
</evidence>
<feature type="domain" description="Ketoreductase" evidence="3">
    <location>
        <begin position="13"/>
        <end position="188"/>
    </location>
</feature>
<evidence type="ECO:0000313" key="4">
    <source>
        <dbReference type="EMBL" id="MFC6007106.1"/>
    </source>
</evidence>
<reference evidence="5" key="1">
    <citation type="journal article" date="2019" name="Int. J. Syst. Evol. Microbiol.">
        <title>The Global Catalogue of Microorganisms (GCM) 10K type strain sequencing project: providing services to taxonomists for standard genome sequencing and annotation.</title>
        <authorList>
            <consortium name="The Broad Institute Genomics Platform"/>
            <consortium name="The Broad Institute Genome Sequencing Center for Infectious Disease"/>
            <person name="Wu L."/>
            <person name="Ma J."/>
        </authorList>
    </citation>
    <scope>NUCLEOTIDE SEQUENCE [LARGE SCALE GENOMIC DNA]</scope>
    <source>
        <strain evidence="5">KACC 14249</strain>
    </source>
</reference>
<dbReference type="SUPFAM" id="SSF51735">
    <property type="entry name" value="NAD(P)-binding Rossmann-fold domains"/>
    <property type="match status" value="1"/>
</dbReference>
<dbReference type="InterPro" id="IPR057326">
    <property type="entry name" value="KR_dom"/>
</dbReference>
<dbReference type="InterPro" id="IPR002347">
    <property type="entry name" value="SDR_fam"/>
</dbReference>